<name>A0ABY5YHF7_9DEIO</name>
<dbReference type="InterPro" id="IPR058247">
    <property type="entry name" value="DUF1453"/>
</dbReference>
<dbReference type="Pfam" id="PF07301">
    <property type="entry name" value="DUF1453"/>
    <property type="match status" value="1"/>
</dbReference>
<feature type="transmembrane region" description="Helical" evidence="1">
    <location>
        <begin position="69"/>
        <end position="87"/>
    </location>
</feature>
<evidence type="ECO:0000313" key="2">
    <source>
        <dbReference type="EMBL" id="UWX64550.1"/>
    </source>
</evidence>
<dbReference type="Proteomes" id="UP001060261">
    <property type="component" value="Chromosome"/>
</dbReference>
<dbReference type="RefSeq" id="WP_260560822.1">
    <property type="nucleotide sequence ID" value="NZ_BAABEC010000072.1"/>
</dbReference>
<feature type="transmembrane region" description="Helical" evidence="1">
    <location>
        <begin position="99"/>
        <end position="123"/>
    </location>
</feature>
<evidence type="ECO:0000256" key="1">
    <source>
        <dbReference type="SAM" id="Phobius"/>
    </source>
</evidence>
<keyword evidence="1" id="KW-1133">Transmembrane helix</keyword>
<feature type="transmembrane region" description="Helical" evidence="1">
    <location>
        <begin position="6"/>
        <end position="25"/>
    </location>
</feature>
<feature type="transmembrane region" description="Helical" evidence="1">
    <location>
        <begin position="158"/>
        <end position="178"/>
    </location>
</feature>
<sequence length="186" mass="20041">MTASPIHPSLWPILGGGLLTIWILVRRFRYTVGAQPLDVRGRRRLNTRSIILGVLLLLTLVAPHTLTSYGAGAAGLLIGAGLAWWSLHHTRFNRDAAGAAVGYVPNVWIGSAVFVLFVARLLWRVVPVVLGGQFYNPSGNAFDPSQFNASTFTSGSPLTFALFAVFVAYQIVYSFGVLSRAKGATV</sequence>
<proteinExistence type="predicted"/>
<reference evidence="2" key="1">
    <citation type="submission" date="2022-09" db="EMBL/GenBank/DDBJ databases">
        <title>genome sequence of Deinococcus rubellus.</title>
        <authorList>
            <person name="Srinivasan S."/>
        </authorList>
    </citation>
    <scope>NUCLEOTIDE SEQUENCE</scope>
    <source>
        <strain evidence="2">Ant6</strain>
    </source>
</reference>
<gene>
    <name evidence="2" type="ORF">N0D28_02470</name>
</gene>
<keyword evidence="1" id="KW-0472">Membrane</keyword>
<keyword evidence="3" id="KW-1185">Reference proteome</keyword>
<feature type="transmembrane region" description="Helical" evidence="1">
    <location>
        <begin position="45"/>
        <end position="63"/>
    </location>
</feature>
<evidence type="ECO:0000313" key="3">
    <source>
        <dbReference type="Proteomes" id="UP001060261"/>
    </source>
</evidence>
<accession>A0ABY5YHF7</accession>
<evidence type="ECO:0008006" key="4">
    <source>
        <dbReference type="Google" id="ProtNLM"/>
    </source>
</evidence>
<protein>
    <recommendedName>
        <fullName evidence="4">DUF1453 domain-containing protein</fullName>
    </recommendedName>
</protein>
<keyword evidence="1" id="KW-0812">Transmembrane</keyword>
<dbReference type="EMBL" id="CP104213">
    <property type="protein sequence ID" value="UWX64550.1"/>
    <property type="molecule type" value="Genomic_DNA"/>
</dbReference>
<organism evidence="2 3">
    <name type="scientific">Deinococcus rubellus</name>
    <dbReference type="NCBI Taxonomy" id="1889240"/>
    <lineage>
        <taxon>Bacteria</taxon>
        <taxon>Thermotogati</taxon>
        <taxon>Deinococcota</taxon>
        <taxon>Deinococci</taxon>
        <taxon>Deinococcales</taxon>
        <taxon>Deinococcaceae</taxon>
        <taxon>Deinococcus</taxon>
    </lineage>
</organism>